<proteinExistence type="predicted"/>
<evidence type="ECO:0000313" key="3">
    <source>
        <dbReference type="Proteomes" id="UP000824260"/>
    </source>
</evidence>
<organism evidence="2 3">
    <name type="scientific">Candidatus Pullichristensenella stercorigallinarum</name>
    <dbReference type="NCBI Taxonomy" id="2840909"/>
    <lineage>
        <taxon>Bacteria</taxon>
        <taxon>Bacillati</taxon>
        <taxon>Bacillota</taxon>
        <taxon>Clostridia</taxon>
        <taxon>Candidatus Pullichristensenella</taxon>
    </lineage>
</organism>
<keyword evidence="1" id="KW-0175">Coiled coil</keyword>
<reference evidence="2" key="1">
    <citation type="submission" date="2020-10" db="EMBL/GenBank/DDBJ databases">
        <authorList>
            <person name="Gilroy R."/>
        </authorList>
    </citation>
    <scope>NUCLEOTIDE SEQUENCE</scope>
    <source>
        <strain evidence="2">ChiSjej6B24-2974</strain>
    </source>
</reference>
<comment type="caution">
    <text evidence="2">The sequence shown here is derived from an EMBL/GenBank/DDBJ whole genome shotgun (WGS) entry which is preliminary data.</text>
</comment>
<evidence type="ECO:0000313" key="2">
    <source>
        <dbReference type="EMBL" id="HIQ81987.1"/>
    </source>
</evidence>
<reference evidence="2" key="2">
    <citation type="journal article" date="2021" name="PeerJ">
        <title>Extensive microbial diversity within the chicken gut microbiome revealed by metagenomics and culture.</title>
        <authorList>
            <person name="Gilroy R."/>
            <person name="Ravi A."/>
            <person name="Getino M."/>
            <person name="Pursley I."/>
            <person name="Horton D.L."/>
            <person name="Alikhan N.F."/>
            <person name="Baker D."/>
            <person name="Gharbi K."/>
            <person name="Hall N."/>
            <person name="Watson M."/>
            <person name="Adriaenssens E.M."/>
            <person name="Foster-Nyarko E."/>
            <person name="Jarju S."/>
            <person name="Secka A."/>
            <person name="Antonio M."/>
            <person name="Oren A."/>
            <person name="Chaudhuri R.R."/>
            <person name="La Ragione R."/>
            <person name="Hildebrand F."/>
            <person name="Pallen M.J."/>
        </authorList>
    </citation>
    <scope>NUCLEOTIDE SEQUENCE</scope>
    <source>
        <strain evidence="2">ChiSjej6B24-2974</strain>
    </source>
</reference>
<sequence>MRIENNILTGAPGRFSHIVPHIPNATRTKWMQASSTAFQTNVFIIQKRFSKTAQTNRRYNTTAVRKGAIDMEKKQGFFARAFADMKESAQMQHAVDKAEFEAIKLESQAFRAEAKAQRNALAKERIAAQNARIGDAHRRMAEAQERIAAAKAAPEA</sequence>
<dbReference type="AlphaFoldDB" id="A0A9D0ZK19"/>
<dbReference type="Proteomes" id="UP000824260">
    <property type="component" value="Unassembled WGS sequence"/>
</dbReference>
<dbReference type="EMBL" id="DVFZ01000029">
    <property type="protein sequence ID" value="HIQ81987.1"/>
    <property type="molecule type" value="Genomic_DNA"/>
</dbReference>
<evidence type="ECO:0000256" key="1">
    <source>
        <dbReference type="SAM" id="Coils"/>
    </source>
</evidence>
<feature type="coiled-coil region" evidence="1">
    <location>
        <begin position="111"/>
        <end position="153"/>
    </location>
</feature>
<accession>A0A9D0ZK19</accession>
<gene>
    <name evidence="2" type="ORF">IAA52_02670</name>
</gene>
<name>A0A9D0ZK19_9FIRM</name>
<protein>
    <submittedName>
        <fullName evidence="2">Uncharacterized protein</fullName>
    </submittedName>
</protein>